<evidence type="ECO:0000313" key="13">
    <source>
        <dbReference type="EMBL" id="AXJ01243.1"/>
    </source>
</evidence>
<feature type="transmembrane region" description="Helical" evidence="12">
    <location>
        <begin position="233"/>
        <end position="252"/>
    </location>
</feature>
<comment type="subcellular location">
    <subcellularLocation>
        <location evidence="1">Cell membrane</location>
        <topology evidence="1">Multi-pass membrane protein</topology>
    </subcellularLocation>
</comment>
<evidence type="ECO:0000256" key="1">
    <source>
        <dbReference type="ARBA" id="ARBA00004651"/>
    </source>
</evidence>
<dbReference type="InterPro" id="IPR038377">
    <property type="entry name" value="Na/Glc_symporter_sf"/>
</dbReference>
<evidence type="ECO:0000256" key="3">
    <source>
        <dbReference type="ARBA" id="ARBA00022448"/>
    </source>
</evidence>
<feature type="transmembrane region" description="Helical" evidence="12">
    <location>
        <begin position="411"/>
        <end position="429"/>
    </location>
</feature>
<evidence type="ECO:0000256" key="9">
    <source>
        <dbReference type="ARBA" id="ARBA00023136"/>
    </source>
</evidence>
<keyword evidence="3" id="KW-0813">Transport</keyword>
<feature type="transmembrane region" description="Helical" evidence="12">
    <location>
        <begin position="461"/>
        <end position="482"/>
    </location>
</feature>
<dbReference type="RefSeq" id="WP_114984456.1">
    <property type="nucleotide sequence ID" value="NZ_CP027806.1"/>
</dbReference>
<keyword evidence="4" id="KW-1003">Cell membrane</keyword>
<dbReference type="PANTHER" id="PTHR42985:SF47">
    <property type="entry name" value="INTEGRAL MEMBRANE TRANSPORT PROTEIN"/>
    <property type="match status" value="1"/>
</dbReference>
<evidence type="ECO:0000256" key="2">
    <source>
        <dbReference type="ARBA" id="ARBA00006434"/>
    </source>
</evidence>
<dbReference type="PANTHER" id="PTHR42985">
    <property type="entry name" value="SODIUM-COUPLED MONOCARBOXYLATE TRANSPORTER"/>
    <property type="match status" value="1"/>
</dbReference>
<dbReference type="InterPro" id="IPR001734">
    <property type="entry name" value="Na/solute_symporter"/>
</dbReference>
<evidence type="ECO:0000256" key="4">
    <source>
        <dbReference type="ARBA" id="ARBA00022475"/>
    </source>
</evidence>
<keyword evidence="10" id="KW-0739">Sodium transport</keyword>
<evidence type="ECO:0000256" key="11">
    <source>
        <dbReference type="RuleBase" id="RU362091"/>
    </source>
</evidence>
<proteinExistence type="inferred from homology"/>
<dbReference type="Pfam" id="PF00474">
    <property type="entry name" value="SSF"/>
    <property type="match status" value="1"/>
</dbReference>
<dbReference type="GO" id="GO:0005886">
    <property type="term" value="C:plasma membrane"/>
    <property type="evidence" value="ECO:0007669"/>
    <property type="project" value="UniProtKB-SubCell"/>
</dbReference>
<feature type="transmembrane region" description="Helical" evidence="12">
    <location>
        <begin position="384"/>
        <end position="405"/>
    </location>
</feature>
<feature type="transmembrane region" description="Helical" evidence="12">
    <location>
        <begin position="436"/>
        <end position="455"/>
    </location>
</feature>
<name>A0A345UL91_9BACT</name>
<keyword evidence="8" id="KW-0406">Ion transport</keyword>
<protein>
    <submittedName>
        <fullName evidence="13">Transporter, SSS family</fullName>
    </submittedName>
</protein>
<feature type="transmembrane region" description="Helical" evidence="12">
    <location>
        <begin position="182"/>
        <end position="202"/>
    </location>
</feature>
<sequence>MNYIDWIVISIYAAGLIWLSWHLSKGQTTTEDYYLGGKTFKWWQVGLSTMATQLGAVSFISAPAFVGLRENGGLQWLTYEFAVPLAMILLVIVIFPPLYRSGVISIYTYLEKRFNKLTRQLLSGVFQFSRAFAAGITVYAVAIVLEAVFQIPLWINIVAVGIIALLYDYLGGMKAVVISDVIQMGILFLGFLMCSWFAWQLLGGWEIFIENLDRDRLTAVDFSGFGVGDGSEFGFWPMLLGGFFLYAAYYGCDQSQAQRILASMNMKEVRKALVFNGLARFPTVLLYCVMGLLIGTFALMTPEFLSLIPADRPDYMVPYFIVTYLPHGLIGLLVAAIMAAAMSSLDSALNSLSAATVEDFVIPARAEARPSTDEQFSLSKKYTIFWGVICVLLAFAAGNIAPTVIEAINKIGSLFYGPIIATFVLGMLTTSITGRAVNFGIIAGVLFNMVLWLFFDGFIFWFWWNFTGFAVTVGVAFILSRIQPGTVTPEVLVDLSAIEKRPIETLILGLYFVLIVAFSVSLAFVF</sequence>
<reference evidence="13 14" key="1">
    <citation type="submission" date="2018-03" db="EMBL/GenBank/DDBJ databases">
        <title>Phenotypic and genomic properties of Cyclonatronum proteinivorum gen. nov., sp. nov., a haloalkaliphilic bacteroidete from soda lakes possessing Na+-translocating rhodopsin.</title>
        <authorList>
            <person name="Toshchakov S.V."/>
            <person name="Korzhenkov A."/>
            <person name="Samarov N.I."/>
            <person name="Kublanov I.V."/>
            <person name="Muntyan M.S."/>
            <person name="Sorokin D.Y."/>
        </authorList>
    </citation>
    <scope>NUCLEOTIDE SEQUENCE [LARGE SCALE GENOMIC DNA]</scope>
    <source>
        <strain evidence="13 14">Omega</strain>
    </source>
</reference>
<dbReference type="GO" id="GO:0006814">
    <property type="term" value="P:sodium ion transport"/>
    <property type="evidence" value="ECO:0007669"/>
    <property type="project" value="UniProtKB-KW"/>
</dbReference>
<gene>
    <name evidence="13" type="ORF">CYPRO_1993</name>
</gene>
<dbReference type="InterPro" id="IPR051163">
    <property type="entry name" value="Sodium:Solute_Symporter_SSF"/>
</dbReference>
<dbReference type="OrthoDB" id="9803597at2"/>
<accession>A0A345UL91</accession>
<feature type="transmembrane region" description="Helical" evidence="12">
    <location>
        <begin position="6"/>
        <end position="24"/>
    </location>
</feature>
<evidence type="ECO:0000256" key="6">
    <source>
        <dbReference type="ARBA" id="ARBA00022989"/>
    </source>
</evidence>
<dbReference type="PROSITE" id="PS50283">
    <property type="entry name" value="NA_SOLUT_SYMP_3"/>
    <property type="match status" value="1"/>
</dbReference>
<feature type="transmembrane region" description="Helical" evidence="12">
    <location>
        <begin position="319"/>
        <end position="341"/>
    </location>
</feature>
<evidence type="ECO:0000256" key="10">
    <source>
        <dbReference type="ARBA" id="ARBA00023201"/>
    </source>
</evidence>
<dbReference type="NCBIfam" id="TIGR00813">
    <property type="entry name" value="sss"/>
    <property type="match status" value="1"/>
</dbReference>
<keyword evidence="7" id="KW-0915">Sodium</keyword>
<feature type="transmembrane region" description="Helical" evidence="12">
    <location>
        <begin position="151"/>
        <end position="170"/>
    </location>
</feature>
<keyword evidence="14" id="KW-1185">Reference proteome</keyword>
<dbReference type="AlphaFoldDB" id="A0A345UL91"/>
<keyword evidence="5 12" id="KW-0812">Transmembrane</keyword>
<evidence type="ECO:0000256" key="8">
    <source>
        <dbReference type="ARBA" id="ARBA00023065"/>
    </source>
</evidence>
<feature type="transmembrane region" description="Helical" evidence="12">
    <location>
        <begin position="273"/>
        <end position="299"/>
    </location>
</feature>
<comment type="similarity">
    <text evidence="2 11">Belongs to the sodium:solute symporter (SSF) (TC 2.A.21) family.</text>
</comment>
<feature type="transmembrane region" description="Helical" evidence="12">
    <location>
        <begin position="121"/>
        <end position="145"/>
    </location>
</feature>
<evidence type="ECO:0000256" key="12">
    <source>
        <dbReference type="SAM" id="Phobius"/>
    </source>
</evidence>
<dbReference type="Proteomes" id="UP000254808">
    <property type="component" value="Chromosome"/>
</dbReference>
<feature type="transmembrane region" description="Helical" evidence="12">
    <location>
        <begin position="45"/>
        <end position="66"/>
    </location>
</feature>
<keyword evidence="9 12" id="KW-0472">Membrane</keyword>
<feature type="transmembrane region" description="Helical" evidence="12">
    <location>
        <begin position="503"/>
        <end position="525"/>
    </location>
</feature>
<dbReference type="GO" id="GO:0015293">
    <property type="term" value="F:symporter activity"/>
    <property type="evidence" value="ECO:0007669"/>
    <property type="project" value="TreeGrafter"/>
</dbReference>
<evidence type="ECO:0000256" key="7">
    <source>
        <dbReference type="ARBA" id="ARBA00023053"/>
    </source>
</evidence>
<dbReference type="EMBL" id="CP027806">
    <property type="protein sequence ID" value="AXJ01243.1"/>
    <property type="molecule type" value="Genomic_DNA"/>
</dbReference>
<organism evidence="13 14">
    <name type="scientific">Cyclonatronum proteinivorum</name>
    <dbReference type="NCBI Taxonomy" id="1457365"/>
    <lineage>
        <taxon>Bacteria</taxon>
        <taxon>Pseudomonadati</taxon>
        <taxon>Balneolota</taxon>
        <taxon>Balneolia</taxon>
        <taxon>Balneolales</taxon>
        <taxon>Cyclonatronaceae</taxon>
        <taxon>Cyclonatronum</taxon>
    </lineage>
</organism>
<keyword evidence="6 12" id="KW-1133">Transmembrane helix</keyword>
<dbReference type="Gene3D" id="1.20.1730.10">
    <property type="entry name" value="Sodium/glucose cotransporter"/>
    <property type="match status" value="1"/>
</dbReference>
<dbReference type="KEGG" id="cprv:CYPRO_1993"/>
<evidence type="ECO:0000256" key="5">
    <source>
        <dbReference type="ARBA" id="ARBA00022692"/>
    </source>
</evidence>
<feature type="transmembrane region" description="Helical" evidence="12">
    <location>
        <begin position="86"/>
        <end position="109"/>
    </location>
</feature>
<evidence type="ECO:0000313" key="14">
    <source>
        <dbReference type="Proteomes" id="UP000254808"/>
    </source>
</evidence>